<dbReference type="Pfam" id="PF09588">
    <property type="entry name" value="YqaJ"/>
    <property type="match status" value="1"/>
</dbReference>
<dbReference type="InterPro" id="IPR051703">
    <property type="entry name" value="NF-kappa-B_Signaling_Reg"/>
</dbReference>
<dbReference type="GO" id="GO:0004519">
    <property type="term" value="F:endonuclease activity"/>
    <property type="evidence" value="ECO:0007669"/>
    <property type="project" value="UniProtKB-KW"/>
</dbReference>
<name>A0A1H7LJU5_RUMAL</name>
<reference evidence="4 5" key="1">
    <citation type="submission" date="2016-10" db="EMBL/GenBank/DDBJ databases">
        <authorList>
            <person name="de Groot N.N."/>
        </authorList>
    </citation>
    <scope>NUCLEOTIDE SEQUENCE [LARGE SCALE GENOMIC DNA]</scope>
    <source>
        <strain evidence="4 5">KH2T6</strain>
    </source>
</reference>
<dbReference type="Gene3D" id="3.90.320.10">
    <property type="match status" value="1"/>
</dbReference>
<organism evidence="4 5">
    <name type="scientific">Ruminococcus albus</name>
    <dbReference type="NCBI Taxonomy" id="1264"/>
    <lineage>
        <taxon>Bacteria</taxon>
        <taxon>Bacillati</taxon>
        <taxon>Bacillota</taxon>
        <taxon>Clostridia</taxon>
        <taxon>Eubacteriales</taxon>
        <taxon>Oscillospiraceae</taxon>
        <taxon>Ruminococcus</taxon>
    </lineage>
</organism>
<keyword evidence="4" id="KW-0540">Nuclease</keyword>
<evidence type="ECO:0000313" key="4">
    <source>
        <dbReference type="EMBL" id="SEK98657.1"/>
    </source>
</evidence>
<dbReference type="InterPro" id="IPR011604">
    <property type="entry name" value="PDDEXK-like_dom_sf"/>
</dbReference>
<evidence type="ECO:0000259" key="3">
    <source>
        <dbReference type="Pfam" id="PF09588"/>
    </source>
</evidence>
<feature type="coiled-coil region" evidence="2">
    <location>
        <begin position="235"/>
        <end position="262"/>
    </location>
</feature>
<dbReference type="EMBL" id="FOAT01000009">
    <property type="protein sequence ID" value="SEK98657.1"/>
    <property type="molecule type" value="Genomic_DNA"/>
</dbReference>
<gene>
    <name evidence="4" type="ORF">SAMN05216469_10940</name>
</gene>
<sequence>MKAKVFADTSAMTREEWLKYRTMGIGGSDVSVIAGINPYRSVFQLWLEKTGQTEPCENGNECTHFGTVLEPIVKQEFTERTGIAVSEPKYIFQHPDYPFMFANLDGVVNVDGEECIFEAKTASVYKQNEWNTGVPPEYMLQIQHYMAVTGLKKTYIAALIGGNHFVYKTVERDDEMIAEIIEMERRFWEENVLGGEEPVPDGSEGTTSWLNEQYSESNGESIELPEETISICDEYEDISEQIEALSAEKDALGNRLKAMLKNNETGLAGKYKVSWKTVNSSRFDSTRFKAENPELYGKYVKQSSSRRFGISGGAT</sequence>
<feature type="domain" description="YqaJ viral recombinase" evidence="3">
    <location>
        <begin position="16"/>
        <end position="151"/>
    </location>
</feature>
<keyword evidence="1" id="KW-0378">Hydrolase</keyword>
<keyword evidence="4" id="KW-0255">Endonuclease</keyword>
<protein>
    <submittedName>
        <fullName evidence="4">Putative phage-type endonuclease</fullName>
    </submittedName>
</protein>
<dbReference type="RefSeq" id="WP_074833700.1">
    <property type="nucleotide sequence ID" value="NZ_FOAT01000009.1"/>
</dbReference>
<proteinExistence type="predicted"/>
<accession>A0A1H7LJU5</accession>
<dbReference type="InterPro" id="IPR019080">
    <property type="entry name" value="YqaJ_viral_recombinase"/>
</dbReference>
<evidence type="ECO:0000256" key="1">
    <source>
        <dbReference type="ARBA" id="ARBA00022801"/>
    </source>
</evidence>
<dbReference type="Proteomes" id="UP000186015">
    <property type="component" value="Unassembled WGS sequence"/>
</dbReference>
<dbReference type="AlphaFoldDB" id="A0A1H7LJU5"/>
<dbReference type="SUPFAM" id="SSF52980">
    <property type="entry name" value="Restriction endonuclease-like"/>
    <property type="match status" value="1"/>
</dbReference>
<keyword evidence="2" id="KW-0175">Coiled coil</keyword>
<dbReference type="NCBIfam" id="TIGR03033">
    <property type="entry name" value="phage_rel_nuc"/>
    <property type="match status" value="1"/>
</dbReference>
<dbReference type="InterPro" id="IPR011335">
    <property type="entry name" value="Restrct_endonuc-II-like"/>
</dbReference>
<dbReference type="InterPro" id="IPR017482">
    <property type="entry name" value="Lambda-type_endonuclease"/>
</dbReference>
<dbReference type="GO" id="GO:0016787">
    <property type="term" value="F:hydrolase activity"/>
    <property type="evidence" value="ECO:0007669"/>
    <property type="project" value="UniProtKB-KW"/>
</dbReference>
<evidence type="ECO:0000256" key="2">
    <source>
        <dbReference type="SAM" id="Coils"/>
    </source>
</evidence>
<dbReference type="PANTHER" id="PTHR46609">
    <property type="entry name" value="EXONUCLEASE, PHAGE-TYPE/RECB, C-TERMINAL DOMAIN-CONTAINING PROTEIN"/>
    <property type="match status" value="1"/>
</dbReference>
<dbReference type="OrthoDB" id="46225at2"/>
<dbReference type="PANTHER" id="PTHR46609:SF6">
    <property type="entry name" value="EXONUCLEASE, PHAGE-TYPE_RECB, C-TERMINAL DOMAIN-CONTAINING PROTEIN-RELATED"/>
    <property type="match status" value="1"/>
</dbReference>
<evidence type="ECO:0000313" key="5">
    <source>
        <dbReference type="Proteomes" id="UP000186015"/>
    </source>
</evidence>